<dbReference type="InterPro" id="IPR029063">
    <property type="entry name" value="SAM-dependent_MTases_sf"/>
</dbReference>
<keyword evidence="3" id="KW-0489">Methyltransferase</keyword>
<dbReference type="GO" id="GO:0008757">
    <property type="term" value="F:S-adenosylmethionine-dependent methyltransferase activity"/>
    <property type="evidence" value="ECO:0007669"/>
    <property type="project" value="InterPro"/>
</dbReference>
<keyword evidence="4" id="KW-1185">Reference proteome</keyword>
<feature type="region of interest" description="Disordered" evidence="1">
    <location>
        <begin position="251"/>
        <end position="300"/>
    </location>
</feature>
<proteinExistence type="predicted"/>
<dbReference type="EMBL" id="FQYO01000002">
    <property type="protein sequence ID" value="SHI52272.1"/>
    <property type="molecule type" value="Genomic_DNA"/>
</dbReference>
<dbReference type="Gene3D" id="3.40.50.150">
    <property type="entry name" value="Vaccinia Virus protein VP39"/>
    <property type="match status" value="1"/>
</dbReference>
<dbReference type="Pfam" id="PF08241">
    <property type="entry name" value="Methyltransf_11"/>
    <property type="match status" value="1"/>
</dbReference>
<sequence length="300" mass="32397">MTSGACMHLDAVDLRAFYYRSALGRQAQRVIRDALVRRWPDVRGRTVAGFGFAVPLLRPFLPEARRVVGLMPGPQGVMHWPAGLPNVSVLCEETLWPLATGSVDRLVLLHGLETSDHPDALLAEAGRVLAPGGRAVFIVPNRAGLWSRSDATPFGYGRPYSTSQLEAQLRRNHFRAERTTSTLYQPPRDTRLWRRMAGVMESAGRHIPVFAAGGVLIAEASYSPHRPSRTGLTEAVRRPLRVLEGIAQPVPEPARRTARAGQGDAAGPGPCRAGRSAPRGRVSGASPEGCGSVTALLEGR</sequence>
<organism evidence="3 4">
    <name type="scientific">Wenxinia saemankumensis</name>
    <dbReference type="NCBI Taxonomy" id="1447782"/>
    <lineage>
        <taxon>Bacteria</taxon>
        <taxon>Pseudomonadati</taxon>
        <taxon>Pseudomonadota</taxon>
        <taxon>Alphaproteobacteria</taxon>
        <taxon>Rhodobacterales</taxon>
        <taxon>Roseobacteraceae</taxon>
        <taxon>Wenxinia</taxon>
    </lineage>
</organism>
<dbReference type="GO" id="GO:0032259">
    <property type="term" value="P:methylation"/>
    <property type="evidence" value="ECO:0007669"/>
    <property type="project" value="UniProtKB-KW"/>
</dbReference>
<dbReference type="SUPFAM" id="SSF53335">
    <property type="entry name" value="S-adenosyl-L-methionine-dependent methyltransferases"/>
    <property type="match status" value="1"/>
</dbReference>
<evidence type="ECO:0000256" key="1">
    <source>
        <dbReference type="SAM" id="MobiDB-lite"/>
    </source>
</evidence>
<feature type="domain" description="Methyltransferase type 11" evidence="2">
    <location>
        <begin position="92"/>
        <end position="137"/>
    </location>
</feature>
<evidence type="ECO:0000313" key="3">
    <source>
        <dbReference type="EMBL" id="SHI52272.1"/>
    </source>
</evidence>
<evidence type="ECO:0000259" key="2">
    <source>
        <dbReference type="Pfam" id="PF08241"/>
    </source>
</evidence>
<accession>A0A1M6BU08</accession>
<gene>
    <name evidence="3" type="ORF">SAMN05444417_0851</name>
</gene>
<dbReference type="AlphaFoldDB" id="A0A1M6BU08"/>
<evidence type="ECO:0000313" key="4">
    <source>
        <dbReference type="Proteomes" id="UP000184292"/>
    </source>
</evidence>
<reference evidence="3 4" key="1">
    <citation type="submission" date="2016-11" db="EMBL/GenBank/DDBJ databases">
        <authorList>
            <person name="Jaros S."/>
            <person name="Januszkiewicz K."/>
            <person name="Wedrychowicz H."/>
        </authorList>
    </citation>
    <scope>NUCLEOTIDE SEQUENCE [LARGE SCALE GENOMIC DNA]</scope>
    <source>
        <strain evidence="3 4">DSM 100565</strain>
    </source>
</reference>
<keyword evidence="3" id="KW-0808">Transferase</keyword>
<protein>
    <submittedName>
        <fullName evidence="3">Methyltransferase domain-containing protein</fullName>
    </submittedName>
</protein>
<dbReference type="Proteomes" id="UP000184292">
    <property type="component" value="Unassembled WGS sequence"/>
</dbReference>
<name>A0A1M6BU08_9RHOB</name>
<dbReference type="STRING" id="1447782.SAMN05444417_0851"/>
<dbReference type="InterPro" id="IPR013216">
    <property type="entry name" value="Methyltransf_11"/>
</dbReference>